<keyword evidence="3 5" id="KW-0067">ATP-binding</keyword>
<protein>
    <submittedName>
        <fullName evidence="8">Succinyl-CoA synthetase subunit alpha</fullName>
    </submittedName>
</protein>
<accession>A0A518I3Q0</accession>
<dbReference type="InterPro" id="IPR016102">
    <property type="entry name" value="Succinyl-CoA_synth-like"/>
</dbReference>
<dbReference type="Proteomes" id="UP000319004">
    <property type="component" value="Chromosome"/>
</dbReference>
<evidence type="ECO:0000259" key="6">
    <source>
        <dbReference type="PROSITE" id="PS50975"/>
    </source>
</evidence>
<dbReference type="RefSeq" id="WP_231743996.1">
    <property type="nucleotide sequence ID" value="NZ_CP037423.1"/>
</dbReference>
<dbReference type="SUPFAM" id="SSF52210">
    <property type="entry name" value="Succinyl-CoA synthetase domains"/>
    <property type="match status" value="2"/>
</dbReference>
<reference evidence="8 9" key="1">
    <citation type="submission" date="2019-03" db="EMBL/GenBank/DDBJ databases">
        <title>Deep-cultivation of Planctomycetes and their phenomic and genomic characterization uncovers novel biology.</title>
        <authorList>
            <person name="Wiegand S."/>
            <person name="Jogler M."/>
            <person name="Boedeker C."/>
            <person name="Pinto D."/>
            <person name="Vollmers J."/>
            <person name="Rivas-Marin E."/>
            <person name="Kohn T."/>
            <person name="Peeters S.H."/>
            <person name="Heuer A."/>
            <person name="Rast P."/>
            <person name="Oberbeckmann S."/>
            <person name="Bunk B."/>
            <person name="Jeske O."/>
            <person name="Meyerdierks A."/>
            <person name="Storesund J.E."/>
            <person name="Kallscheuer N."/>
            <person name="Luecker S."/>
            <person name="Lage O.M."/>
            <person name="Pohl T."/>
            <person name="Merkel B.J."/>
            <person name="Hornburger P."/>
            <person name="Mueller R.-W."/>
            <person name="Bruemmer F."/>
            <person name="Labrenz M."/>
            <person name="Spormann A.M."/>
            <person name="Op den Camp H."/>
            <person name="Overmann J."/>
            <person name="Amann R."/>
            <person name="Jetten M.S.M."/>
            <person name="Mascher T."/>
            <person name="Medema M.H."/>
            <person name="Devos D.P."/>
            <person name="Kaster A.-K."/>
            <person name="Ovreas L."/>
            <person name="Rohde M."/>
            <person name="Galperin M.Y."/>
            <person name="Jogler C."/>
        </authorList>
    </citation>
    <scope>NUCLEOTIDE SEQUENCE [LARGE SCALE GENOMIC DNA]</scope>
    <source>
        <strain evidence="8 9">Enr13</strain>
    </source>
</reference>
<evidence type="ECO:0000313" key="9">
    <source>
        <dbReference type="Proteomes" id="UP000319004"/>
    </source>
</evidence>
<name>A0A518I3Q0_9BACT</name>
<dbReference type="Pfam" id="PF00583">
    <property type="entry name" value="Acetyltransf_1"/>
    <property type="match status" value="1"/>
</dbReference>
<dbReference type="EMBL" id="CP037423">
    <property type="protein sequence ID" value="QDV47729.1"/>
    <property type="molecule type" value="Genomic_DNA"/>
</dbReference>
<dbReference type="SUPFAM" id="SSF55729">
    <property type="entry name" value="Acyl-CoA N-acyltransferases (Nat)"/>
    <property type="match status" value="1"/>
</dbReference>
<dbReference type="Pfam" id="PF13607">
    <property type="entry name" value="Succ_CoA_lig"/>
    <property type="match status" value="1"/>
</dbReference>
<dbReference type="InterPro" id="IPR011761">
    <property type="entry name" value="ATP-grasp"/>
</dbReference>
<keyword evidence="2 5" id="KW-0547">Nucleotide-binding</keyword>
<gene>
    <name evidence="8" type="ORF">Enr13x_76400</name>
</gene>
<dbReference type="PANTHER" id="PTHR43334:SF1">
    <property type="entry name" value="3-HYDROXYPROPIONATE--COA LIGASE [ADP-FORMING]"/>
    <property type="match status" value="1"/>
</dbReference>
<dbReference type="GO" id="GO:0005524">
    <property type="term" value="F:ATP binding"/>
    <property type="evidence" value="ECO:0007669"/>
    <property type="project" value="UniProtKB-UniRule"/>
</dbReference>
<dbReference type="Gene3D" id="3.30.470.20">
    <property type="entry name" value="ATP-grasp fold, B domain"/>
    <property type="match status" value="1"/>
</dbReference>
<dbReference type="PROSITE" id="PS51186">
    <property type="entry name" value="GNAT"/>
    <property type="match status" value="1"/>
</dbReference>
<evidence type="ECO:0000256" key="1">
    <source>
        <dbReference type="ARBA" id="ARBA00022598"/>
    </source>
</evidence>
<dbReference type="InterPro" id="IPR036291">
    <property type="entry name" value="NAD(P)-bd_dom_sf"/>
</dbReference>
<proteinExistence type="inferred from homology"/>
<organism evidence="8 9">
    <name type="scientific">Stieleria neptunia</name>
    <dbReference type="NCBI Taxonomy" id="2527979"/>
    <lineage>
        <taxon>Bacteria</taxon>
        <taxon>Pseudomonadati</taxon>
        <taxon>Planctomycetota</taxon>
        <taxon>Planctomycetia</taxon>
        <taxon>Pirellulales</taxon>
        <taxon>Pirellulaceae</taxon>
        <taxon>Stieleria</taxon>
    </lineage>
</organism>
<dbReference type="PANTHER" id="PTHR43334">
    <property type="entry name" value="ACETATE--COA LIGASE [ADP-FORMING]"/>
    <property type="match status" value="1"/>
</dbReference>
<sequence length="918" mass="100176">MVRKMQAAATLKTCEQLAMPIRNLDMIFAPRSVAVIGASERRSSAGRIIVDNLVAGGFVGPVYRVNPKYTSVGGMPCYRSIADLPEAVDLAVICSPAETVPRYVGECGRAGIRGLVILTSGFREAAPGGKVLKEAVLQSAAPFEGLRIVGPNSLGIMAPHLSLNASFVSDIPPKGNIAFISQSAALCTAVLDWALQENVGFSHFVSVGNMMDVGIADLIDYFAIDRWTRSIILYVGSITEPRKFMSAARAFTRTKPIIAYKAGRFTGSAKAAATHTGTMAGVDSVYEAAMKRAGVFRVYSVEQLFDCAKLLSQQKTPSGPRLAIITNAGGPGVMATDELLGQQGSLATLSDDTIEKLNQQLPPVWSHGNPVDVLRDATPERFQSSVELVLADRGVDGVLVVLSPYATTNPTGTAAAVVQAAKHASKPVLAAWMGGGRVREGTELLNAAGIPTYSSPEKGVRAFMNLVAYGRNRETLYETPREVPIEFPLYRAKQRSLVTTFLSEGHDVLTETTSKAFLQAHDIPVIPTHVACSLAYATECAARVGYPVALKVFSPDITHKTHVGGVELNLANRNDVALAYDRILKRAEELCPEARIDGVTVQRMLVEPNSRELIVGAKRDPVFGTVLMVGAGGTTTELLRDLALELPPLNERLARRMVQSLKSWPLLEGEPGRPGINLNRLVEVLMRLSYLVADYPEITELDVNPLLVTSHDVIALDARIVVDHDTVLHPVRPYSHLAIRPYPDEYTKRIILKDSTAILLRPIKPEDEPMWHSLLACCSPESLHMRYRYMFKASTHEMATRFCYIDYDREIAIVAEAEEDGQRKLLGVCHLVADADHHEAEFAILVGDPWQGVGLGSVLMDYCLEICADWGIRSVVAEMAPRNARMIRMFTNRGFVMDRSQSDDVVIARKRLSPLILM</sequence>
<dbReference type="InterPro" id="IPR032875">
    <property type="entry name" value="Succ_CoA_lig_flav_dom"/>
</dbReference>
<evidence type="ECO:0000256" key="2">
    <source>
        <dbReference type="ARBA" id="ARBA00022741"/>
    </source>
</evidence>
<dbReference type="InterPro" id="IPR003781">
    <property type="entry name" value="CoA-bd"/>
</dbReference>
<dbReference type="InterPro" id="IPR016181">
    <property type="entry name" value="Acyl_CoA_acyltransferase"/>
</dbReference>
<dbReference type="GO" id="GO:0046872">
    <property type="term" value="F:metal ion binding"/>
    <property type="evidence" value="ECO:0007669"/>
    <property type="project" value="InterPro"/>
</dbReference>
<dbReference type="Pfam" id="PF13549">
    <property type="entry name" value="ATP-grasp_5"/>
    <property type="match status" value="1"/>
</dbReference>
<feature type="domain" description="N-acetyltransferase" evidence="7">
    <location>
        <begin position="758"/>
        <end position="913"/>
    </location>
</feature>
<dbReference type="SUPFAM" id="SSF56059">
    <property type="entry name" value="Glutathione synthetase ATP-binding domain-like"/>
    <property type="match status" value="1"/>
</dbReference>
<dbReference type="CDD" id="cd04301">
    <property type="entry name" value="NAT_SF"/>
    <property type="match status" value="1"/>
</dbReference>
<dbReference type="Gene3D" id="3.40.50.720">
    <property type="entry name" value="NAD(P)-binding Rossmann-like Domain"/>
    <property type="match status" value="1"/>
</dbReference>
<dbReference type="KEGG" id="snep:Enr13x_76400"/>
<dbReference type="Gene3D" id="3.40.50.261">
    <property type="entry name" value="Succinyl-CoA synthetase domains"/>
    <property type="match status" value="2"/>
</dbReference>
<dbReference type="Gene3D" id="3.30.1490.20">
    <property type="entry name" value="ATP-grasp fold, A domain"/>
    <property type="match status" value="1"/>
</dbReference>
<evidence type="ECO:0000259" key="7">
    <source>
        <dbReference type="PROSITE" id="PS51186"/>
    </source>
</evidence>
<dbReference type="InterPro" id="IPR013815">
    <property type="entry name" value="ATP_grasp_subdomain_1"/>
</dbReference>
<dbReference type="Gene3D" id="3.40.630.30">
    <property type="match status" value="1"/>
</dbReference>
<dbReference type="PROSITE" id="PS50975">
    <property type="entry name" value="ATP_GRASP"/>
    <property type="match status" value="1"/>
</dbReference>
<dbReference type="Pfam" id="PF13380">
    <property type="entry name" value="CoA_binding_2"/>
    <property type="match status" value="1"/>
</dbReference>
<feature type="domain" description="ATP-grasp" evidence="6">
    <location>
        <begin position="515"/>
        <end position="732"/>
    </location>
</feature>
<dbReference type="AlphaFoldDB" id="A0A518I3Q0"/>
<evidence type="ECO:0000256" key="3">
    <source>
        <dbReference type="ARBA" id="ARBA00022840"/>
    </source>
</evidence>
<dbReference type="InterPro" id="IPR051538">
    <property type="entry name" value="Acyl-CoA_Synth/Transferase"/>
</dbReference>
<keyword evidence="1" id="KW-0436">Ligase</keyword>
<dbReference type="FunFam" id="3.30.1490.20:FF:000020">
    <property type="entry name" value="Protein lysine acetyltransferase"/>
    <property type="match status" value="1"/>
</dbReference>
<dbReference type="InterPro" id="IPR043938">
    <property type="entry name" value="Ligase_CoA_dom"/>
</dbReference>
<evidence type="ECO:0000313" key="8">
    <source>
        <dbReference type="EMBL" id="QDV47729.1"/>
    </source>
</evidence>
<keyword evidence="9" id="KW-1185">Reference proteome</keyword>
<dbReference type="SUPFAM" id="SSF51735">
    <property type="entry name" value="NAD(P)-binding Rossmann-fold domains"/>
    <property type="match status" value="1"/>
</dbReference>
<dbReference type="GO" id="GO:0043758">
    <property type="term" value="F:acetate-CoA ligase (ADP-forming) activity"/>
    <property type="evidence" value="ECO:0007669"/>
    <property type="project" value="InterPro"/>
</dbReference>
<dbReference type="Pfam" id="PF19045">
    <property type="entry name" value="Ligase_CoA_2"/>
    <property type="match status" value="1"/>
</dbReference>
<comment type="similarity">
    <text evidence="4">In the N-terminal section; belongs to the acetate CoA ligase alpha subunit family.</text>
</comment>
<dbReference type="SMART" id="SM00881">
    <property type="entry name" value="CoA_binding"/>
    <property type="match status" value="1"/>
</dbReference>
<dbReference type="InterPro" id="IPR000182">
    <property type="entry name" value="GNAT_dom"/>
</dbReference>
<evidence type="ECO:0000256" key="4">
    <source>
        <dbReference type="ARBA" id="ARBA00060888"/>
    </source>
</evidence>
<dbReference type="GO" id="GO:0016747">
    <property type="term" value="F:acyltransferase activity, transferring groups other than amino-acyl groups"/>
    <property type="evidence" value="ECO:0007669"/>
    <property type="project" value="InterPro"/>
</dbReference>
<evidence type="ECO:0000256" key="5">
    <source>
        <dbReference type="PROSITE-ProRule" id="PRU00409"/>
    </source>
</evidence>